<reference evidence="2" key="2">
    <citation type="submission" date="2015-01" db="EMBL/GenBank/DDBJ databases">
        <title>Evolutionary Origins and Diversification of the Mycorrhizal Mutualists.</title>
        <authorList>
            <consortium name="DOE Joint Genome Institute"/>
            <consortium name="Mycorrhizal Genomics Consortium"/>
            <person name="Kohler A."/>
            <person name="Kuo A."/>
            <person name="Nagy L.G."/>
            <person name="Floudas D."/>
            <person name="Copeland A."/>
            <person name="Barry K.W."/>
            <person name="Cichocki N."/>
            <person name="Veneault-Fourrey C."/>
            <person name="LaButti K."/>
            <person name="Lindquist E.A."/>
            <person name="Lipzen A."/>
            <person name="Lundell T."/>
            <person name="Morin E."/>
            <person name="Murat C."/>
            <person name="Riley R."/>
            <person name="Ohm R."/>
            <person name="Sun H."/>
            <person name="Tunlid A."/>
            <person name="Henrissat B."/>
            <person name="Grigoriev I.V."/>
            <person name="Hibbett D.S."/>
            <person name="Martin F."/>
        </authorList>
    </citation>
    <scope>NUCLEOTIDE SEQUENCE [LARGE SCALE GENOMIC DNA]</scope>
    <source>
        <strain evidence="2">UH-Slu-Lm8-n1</strain>
    </source>
</reference>
<dbReference type="InParanoid" id="A0A0D0BKU1"/>
<protein>
    <submittedName>
        <fullName evidence="1">Uncharacterized protein</fullName>
    </submittedName>
</protein>
<proteinExistence type="predicted"/>
<dbReference type="OrthoDB" id="2664199at2759"/>
<dbReference type="Proteomes" id="UP000054485">
    <property type="component" value="Unassembled WGS sequence"/>
</dbReference>
<reference evidence="1 2" key="1">
    <citation type="submission" date="2014-04" db="EMBL/GenBank/DDBJ databases">
        <authorList>
            <consortium name="DOE Joint Genome Institute"/>
            <person name="Kuo A."/>
            <person name="Ruytinx J."/>
            <person name="Rineau F."/>
            <person name="Colpaert J."/>
            <person name="Kohler A."/>
            <person name="Nagy L.G."/>
            <person name="Floudas D."/>
            <person name="Copeland A."/>
            <person name="Barry K.W."/>
            <person name="Cichocki N."/>
            <person name="Veneault-Fourrey C."/>
            <person name="LaButti K."/>
            <person name="Lindquist E.A."/>
            <person name="Lipzen A."/>
            <person name="Lundell T."/>
            <person name="Morin E."/>
            <person name="Murat C."/>
            <person name="Sun H."/>
            <person name="Tunlid A."/>
            <person name="Henrissat B."/>
            <person name="Grigoriev I.V."/>
            <person name="Hibbett D.S."/>
            <person name="Martin F."/>
            <person name="Nordberg H.P."/>
            <person name="Cantor M.N."/>
            <person name="Hua S.X."/>
        </authorList>
    </citation>
    <scope>NUCLEOTIDE SEQUENCE [LARGE SCALE GENOMIC DNA]</scope>
    <source>
        <strain evidence="1 2">UH-Slu-Lm8-n1</strain>
    </source>
</reference>
<name>A0A0D0BKU1_9AGAM</name>
<sequence length="147" mass="16672">MSYMIPPGTYKIANVLYPNRYVCMSGNKDFVGHDVGDTIKVEVKDEVQHLATLYDTVTSLYIGIDMLEGKAKGYTEPKELQLSSTDGKYFELVRSSCPVVSKIHAYFRIHMKSSDDVCVLKNDKDWSEIVVEAAPASDEKYWKFEKA</sequence>
<keyword evidence="2" id="KW-1185">Reference proteome</keyword>
<evidence type="ECO:0000313" key="1">
    <source>
        <dbReference type="EMBL" id="KIK43873.1"/>
    </source>
</evidence>
<dbReference type="EMBL" id="KN835202">
    <property type="protein sequence ID" value="KIK43873.1"/>
    <property type="molecule type" value="Genomic_DNA"/>
</dbReference>
<organism evidence="1 2">
    <name type="scientific">Suillus luteus UH-Slu-Lm8-n1</name>
    <dbReference type="NCBI Taxonomy" id="930992"/>
    <lineage>
        <taxon>Eukaryota</taxon>
        <taxon>Fungi</taxon>
        <taxon>Dikarya</taxon>
        <taxon>Basidiomycota</taxon>
        <taxon>Agaricomycotina</taxon>
        <taxon>Agaricomycetes</taxon>
        <taxon>Agaricomycetidae</taxon>
        <taxon>Boletales</taxon>
        <taxon>Suillineae</taxon>
        <taxon>Suillaceae</taxon>
        <taxon>Suillus</taxon>
    </lineage>
</organism>
<dbReference type="HOGENOM" id="CLU_1769337_0_0_1"/>
<dbReference type="AlphaFoldDB" id="A0A0D0BKU1"/>
<dbReference type="Gene3D" id="2.80.10.50">
    <property type="match status" value="1"/>
</dbReference>
<evidence type="ECO:0000313" key="2">
    <source>
        <dbReference type="Proteomes" id="UP000054485"/>
    </source>
</evidence>
<accession>A0A0D0BKU1</accession>
<gene>
    <name evidence="1" type="ORF">CY34DRAFT_676600</name>
</gene>